<evidence type="ECO:0000256" key="2">
    <source>
        <dbReference type="ARBA" id="ARBA00023242"/>
    </source>
</evidence>
<dbReference type="EMBL" id="JAFCMP010000044">
    <property type="protein sequence ID" value="KAG5189853.1"/>
    <property type="molecule type" value="Genomic_DNA"/>
</dbReference>
<evidence type="ECO:0000313" key="6">
    <source>
        <dbReference type="Proteomes" id="UP000664859"/>
    </source>
</evidence>
<dbReference type="Pfam" id="PF06203">
    <property type="entry name" value="CCT"/>
    <property type="match status" value="1"/>
</dbReference>
<keyword evidence="6" id="KW-1185">Reference proteome</keyword>
<dbReference type="Proteomes" id="UP000664859">
    <property type="component" value="Unassembled WGS sequence"/>
</dbReference>
<dbReference type="GO" id="GO:0005634">
    <property type="term" value="C:nucleus"/>
    <property type="evidence" value="ECO:0007669"/>
    <property type="project" value="UniProtKB-SubCell"/>
</dbReference>
<evidence type="ECO:0000256" key="3">
    <source>
        <dbReference type="SAM" id="MobiDB-lite"/>
    </source>
</evidence>
<feature type="compositionally biased region" description="Polar residues" evidence="3">
    <location>
        <begin position="112"/>
        <end position="123"/>
    </location>
</feature>
<keyword evidence="2" id="KW-0539">Nucleus</keyword>
<sequence length="259" mass="27816">MTQLYYDGGSAPKAAATEQAAAIDDLLDLILLSDGVRPEGAPTSSPHFSPSFWSIFSDPDALPAAEDWLLPPPAAPAAPLVAPEPRHVIVVRSPEQQQQHLNKSRYLTEVNSAPLSQRQQPQRPFSAVGGASSAPFKPQPAPTTSFAFLDLIPKVASIPIEGDGPAAHAPTTITPVHHGWAAKRTVTAAAIDLGAGAVKAAPREKRAKVERYLQKRQRRMQQASRPAVYVRRTELANARPRVAGRFISQPSGFVPVTRL</sequence>
<name>A0A835ZB73_9STRA</name>
<comment type="caution">
    <text evidence="5">The sequence shown here is derived from an EMBL/GenBank/DDBJ whole genome shotgun (WGS) entry which is preliminary data.</text>
</comment>
<proteinExistence type="predicted"/>
<accession>A0A835ZB73</accession>
<reference evidence="5" key="1">
    <citation type="submission" date="2021-02" db="EMBL/GenBank/DDBJ databases">
        <title>First Annotated Genome of the Yellow-green Alga Tribonema minus.</title>
        <authorList>
            <person name="Mahan K.M."/>
        </authorList>
    </citation>
    <scope>NUCLEOTIDE SEQUENCE</scope>
    <source>
        <strain evidence="5">UTEX B ZZ1240</strain>
    </source>
</reference>
<evidence type="ECO:0000259" key="4">
    <source>
        <dbReference type="Pfam" id="PF06203"/>
    </source>
</evidence>
<dbReference type="AlphaFoldDB" id="A0A835ZB73"/>
<organism evidence="5 6">
    <name type="scientific">Tribonema minus</name>
    <dbReference type="NCBI Taxonomy" id="303371"/>
    <lineage>
        <taxon>Eukaryota</taxon>
        <taxon>Sar</taxon>
        <taxon>Stramenopiles</taxon>
        <taxon>Ochrophyta</taxon>
        <taxon>PX clade</taxon>
        <taxon>Xanthophyceae</taxon>
        <taxon>Tribonematales</taxon>
        <taxon>Tribonemataceae</taxon>
        <taxon>Tribonema</taxon>
    </lineage>
</organism>
<feature type="domain" description="CCT" evidence="4">
    <location>
        <begin position="206"/>
        <end position="249"/>
    </location>
</feature>
<evidence type="ECO:0000256" key="1">
    <source>
        <dbReference type="ARBA" id="ARBA00004123"/>
    </source>
</evidence>
<feature type="region of interest" description="Disordered" evidence="3">
    <location>
        <begin position="112"/>
        <end position="139"/>
    </location>
</feature>
<comment type="subcellular location">
    <subcellularLocation>
        <location evidence="1">Nucleus</location>
    </subcellularLocation>
</comment>
<protein>
    <recommendedName>
        <fullName evidence="4">CCT domain-containing protein</fullName>
    </recommendedName>
</protein>
<dbReference type="InterPro" id="IPR010402">
    <property type="entry name" value="CCT_domain"/>
</dbReference>
<gene>
    <name evidence="5" type="ORF">JKP88DRAFT_232928</name>
</gene>
<evidence type="ECO:0000313" key="5">
    <source>
        <dbReference type="EMBL" id="KAG5189853.1"/>
    </source>
</evidence>